<keyword evidence="3" id="KW-1185">Reference proteome</keyword>
<dbReference type="EMBL" id="JYDO01000099">
    <property type="protein sequence ID" value="KRZ71251.1"/>
    <property type="molecule type" value="Genomic_DNA"/>
</dbReference>
<evidence type="ECO:0000313" key="3">
    <source>
        <dbReference type="Proteomes" id="UP000054843"/>
    </source>
</evidence>
<feature type="compositionally biased region" description="Polar residues" evidence="1">
    <location>
        <begin position="67"/>
        <end position="80"/>
    </location>
</feature>
<accession>A0A0V1MI18</accession>
<dbReference type="Proteomes" id="UP000054843">
    <property type="component" value="Unassembled WGS sequence"/>
</dbReference>
<dbReference type="OrthoDB" id="10460282at2759"/>
<proteinExistence type="predicted"/>
<name>A0A0V1MI18_9BILA</name>
<organism evidence="2 3">
    <name type="scientific">Trichinella papuae</name>
    <dbReference type="NCBI Taxonomy" id="268474"/>
    <lineage>
        <taxon>Eukaryota</taxon>
        <taxon>Metazoa</taxon>
        <taxon>Ecdysozoa</taxon>
        <taxon>Nematoda</taxon>
        <taxon>Enoplea</taxon>
        <taxon>Dorylaimia</taxon>
        <taxon>Trichinellida</taxon>
        <taxon>Trichinellidae</taxon>
        <taxon>Trichinella</taxon>
    </lineage>
</organism>
<comment type="caution">
    <text evidence="2">The sequence shown here is derived from an EMBL/GenBank/DDBJ whole genome shotgun (WGS) entry which is preliminary data.</text>
</comment>
<evidence type="ECO:0000313" key="2">
    <source>
        <dbReference type="EMBL" id="KRZ71251.1"/>
    </source>
</evidence>
<protein>
    <submittedName>
        <fullName evidence="2">Uncharacterized protein</fullName>
    </submittedName>
</protein>
<sequence length="230" mass="25400">MGSAHHHDVADSSKTSEQMDLRIVPVAVFTMADRARPSVPVSGLSVCQRHQRARCLRLVTAPVSSAISHVGSPSQHTPAASVSRDGRRPSFDGPIDTINSSCRCLSLRHFLRECRQAPSNQEVDRGQREFVLRSTGNERERTVIDSSLNLAQYRLKLIENQQTSSNRLPQGHLHRSHHTLPVSSAPGGAFREERPSDVFRGQVLLDGFPVQSFEDALQEAARLVEGLEVV</sequence>
<evidence type="ECO:0000256" key="1">
    <source>
        <dbReference type="SAM" id="MobiDB-lite"/>
    </source>
</evidence>
<gene>
    <name evidence="2" type="ORF">T10_10141</name>
</gene>
<dbReference type="AlphaFoldDB" id="A0A0V1MI18"/>
<feature type="region of interest" description="Disordered" evidence="1">
    <location>
        <begin position="168"/>
        <end position="189"/>
    </location>
</feature>
<reference evidence="2 3" key="1">
    <citation type="submission" date="2015-01" db="EMBL/GenBank/DDBJ databases">
        <title>Evolution of Trichinella species and genotypes.</title>
        <authorList>
            <person name="Korhonen P.K."/>
            <person name="Edoardo P."/>
            <person name="Giuseppe L.R."/>
            <person name="Gasser R.B."/>
        </authorList>
    </citation>
    <scope>NUCLEOTIDE SEQUENCE [LARGE SCALE GENOMIC DNA]</scope>
    <source>
        <strain evidence="2">ISS1980</strain>
    </source>
</reference>
<feature type="region of interest" description="Disordered" evidence="1">
    <location>
        <begin position="67"/>
        <end position="93"/>
    </location>
</feature>